<proteinExistence type="predicted"/>
<evidence type="ECO:0000313" key="2">
    <source>
        <dbReference type="EMBL" id="KAK3221865.1"/>
    </source>
</evidence>
<sequence length="194" mass="22157">MPNISTGLSLIIQNQPHLDLQYEEAVPYKAYTDNACYQWNIDGLSEYQIMIVLTQMHMVGYIYITKHNMTHTNAVVALATGFKGQLLGWWTYTLSSTARESIINYTKAIAVTTPLFRMTTADGAETSTTATHTTTTSEPDGIDVLCYTIVLHYIRDPNRSQDIEYSKLQNLKCKRLSDFKWYNDILLTKVLQRN</sequence>
<dbReference type="Proteomes" id="UP001281410">
    <property type="component" value="Unassembled WGS sequence"/>
</dbReference>
<dbReference type="PANTHER" id="PTHR33054">
    <property type="entry name" value="CCHC-TYPE DOMAIN-CONTAINING PROTEIN"/>
    <property type="match status" value="1"/>
</dbReference>
<keyword evidence="3" id="KW-1185">Reference proteome</keyword>
<gene>
    <name evidence="2" type="ORF">Dsin_008890</name>
</gene>
<protein>
    <recommendedName>
        <fullName evidence="1">DUF7746 domain-containing protein</fullName>
    </recommendedName>
</protein>
<organism evidence="2 3">
    <name type="scientific">Dipteronia sinensis</name>
    <dbReference type="NCBI Taxonomy" id="43782"/>
    <lineage>
        <taxon>Eukaryota</taxon>
        <taxon>Viridiplantae</taxon>
        <taxon>Streptophyta</taxon>
        <taxon>Embryophyta</taxon>
        <taxon>Tracheophyta</taxon>
        <taxon>Spermatophyta</taxon>
        <taxon>Magnoliopsida</taxon>
        <taxon>eudicotyledons</taxon>
        <taxon>Gunneridae</taxon>
        <taxon>Pentapetalae</taxon>
        <taxon>rosids</taxon>
        <taxon>malvids</taxon>
        <taxon>Sapindales</taxon>
        <taxon>Sapindaceae</taxon>
        <taxon>Hippocastanoideae</taxon>
        <taxon>Acereae</taxon>
        <taxon>Dipteronia</taxon>
    </lineage>
</organism>
<comment type="caution">
    <text evidence="2">The sequence shown here is derived from an EMBL/GenBank/DDBJ whole genome shotgun (WGS) entry which is preliminary data.</text>
</comment>
<dbReference type="EMBL" id="JANJYJ010000003">
    <property type="protein sequence ID" value="KAK3221865.1"/>
    <property type="molecule type" value="Genomic_DNA"/>
</dbReference>
<dbReference type="PANTHER" id="PTHR33054:SF9">
    <property type="entry name" value="CCHC-TYPE DOMAIN-CONTAINING PROTEIN"/>
    <property type="match status" value="1"/>
</dbReference>
<feature type="domain" description="DUF7746" evidence="1">
    <location>
        <begin position="31"/>
        <end position="107"/>
    </location>
</feature>
<dbReference type="AlphaFoldDB" id="A0AAE0AQF5"/>
<dbReference type="Pfam" id="PF24925">
    <property type="entry name" value="DUF7746"/>
    <property type="match status" value="1"/>
</dbReference>
<name>A0AAE0AQF5_9ROSI</name>
<accession>A0AAE0AQF5</accession>
<dbReference type="InterPro" id="IPR056648">
    <property type="entry name" value="DUF7746"/>
</dbReference>
<evidence type="ECO:0000313" key="3">
    <source>
        <dbReference type="Proteomes" id="UP001281410"/>
    </source>
</evidence>
<reference evidence="2" key="1">
    <citation type="journal article" date="2023" name="Plant J.">
        <title>Genome sequences and population genomics provide insights into the demographic history, inbreeding, and mutation load of two 'living fossil' tree species of Dipteronia.</title>
        <authorList>
            <person name="Feng Y."/>
            <person name="Comes H.P."/>
            <person name="Chen J."/>
            <person name="Zhu S."/>
            <person name="Lu R."/>
            <person name="Zhang X."/>
            <person name="Li P."/>
            <person name="Qiu J."/>
            <person name="Olsen K.M."/>
            <person name="Qiu Y."/>
        </authorList>
    </citation>
    <scope>NUCLEOTIDE SEQUENCE</scope>
    <source>
        <strain evidence="2">NBL</strain>
    </source>
</reference>
<evidence type="ECO:0000259" key="1">
    <source>
        <dbReference type="Pfam" id="PF24925"/>
    </source>
</evidence>